<gene>
    <name evidence="2" type="ORF">IQ249_17695</name>
</gene>
<keyword evidence="3" id="KW-1185">Reference proteome</keyword>
<evidence type="ECO:0000256" key="1">
    <source>
        <dbReference type="SAM" id="SignalP"/>
    </source>
</evidence>
<organism evidence="2 3">
    <name type="scientific">Lusitaniella coriacea LEGE 07157</name>
    <dbReference type="NCBI Taxonomy" id="945747"/>
    <lineage>
        <taxon>Bacteria</taxon>
        <taxon>Bacillati</taxon>
        <taxon>Cyanobacteriota</taxon>
        <taxon>Cyanophyceae</taxon>
        <taxon>Spirulinales</taxon>
        <taxon>Lusitaniellaceae</taxon>
        <taxon>Lusitaniella</taxon>
    </lineage>
</organism>
<dbReference type="RefSeq" id="WP_194030819.1">
    <property type="nucleotide sequence ID" value="NZ_JADEWZ010000029.1"/>
</dbReference>
<reference evidence="2" key="1">
    <citation type="submission" date="2020-10" db="EMBL/GenBank/DDBJ databases">
        <authorList>
            <person name="Castelo-Branco R."/>
            <person name="Eusebio N."/>
            <person name="Adriana R."/>
            <person name="Vieira A."/>
            <person name="Brugerolle De Fraissinette N."/>
            <person name="Rezende De Castro R."/>
            <person name="Schneider M.P."/>
            <person name="Vasconcelos V."/>
            <person name="Leao P.N."/>
        </authorList>
    </citation>
    <scope>NUCLEOTIDE SEQUENCE</scope>
    <source>
        <strain evidence="2">LEGE 07157</strain>
    </source>
</reference>
<name>A0A8J7E2R4_9CYAN</name>
<keyword evidence="1" id="KW-0732">Signal</keyword>
<dbReference type="AlphaFoldDB" id="A0A8J7E2R4"/>
<dbReference type="EMBL" id="JADEWZ010000029">
    <property type="protein sequence ID" value="MBE9117734.1"/>
    <property type="molecule type" value="Genomic_DNA"/>
</dbReference>
<proteinExistence type="predicted"/>
<protein>
    <submittedName>
        <fullName evidence="2">Uncharacterized protein</fullName>
    </submittedName>
</protein>
<evidence type="ECO:0000313" key="2">
    <source>
        <dbReference type="EMBL" id="MBE9117734.1"/>
    </source>
</evidence>
<sequence>MKKPLLVLTATITSISAATSIYLATLENPTDIQKQLSTTVNSISVAGTTAIFGLLDDNSDDSNVT</sequence>
<dbReference type="Proteomes" id="UP000654482">
    <property type="component" value="Unassembled WGS sequence"/>
</dbReference>
<feature type="signal peptide" evidence="1">
    <location>
        <begin position="1"/>
        <end position="23"/>
    </location>
</feature>
<evidence type="ECO:0000313" key="3">
    <source>
        <dbReference type="Proteomes" id="UP000654482"/>
    </source>
</evidence>
<accession>A0A8J7E2R4</accession>
<comment type="caution">
    <text evidence="2">The sequence shown here is derived from an EMBL/GenBank/DDBJ whole genome shotgun (WGS) entry which is preliminary data.</text>
</comment>
<feature type="chain" id="PRO_5035209621" evidence="1">
    <location>
        <begin position="24"/>
        <end position="65"/>
    </location>
</feature>